<keyword evidence="6" id="KW-1185">Reference proteome</keyword>
<dbReference type="SUPFAM" id="SSF46689">
    <property type="entry name" value="Homeodomain-like"/>
    <property type="match status" value="1"/>
</dbReference>
<protein>
    <submittedName>
        <fullName evidence="5">DNA-binding transcriptional regulator AraC</fullName>
    </submittedName>
</protein>
<evidence type="ECO:0000313" key="5">
    <source>
        <dbReference type="EMBL" id="SLN35429.1"/>
    </source>
</evidence>
<name>A0A1X6YYD9_9RHOB</name>
<dbReference type="PROSITE" id="PS01124">
    <property type="entry name" value="HTH_ARAC_FAMILY_2"/>
    <property type="match status" value="1"/>
</dbReference>
<dbReference type="Gene3D" id="1.10.10.60">
    <property type="entry name" value="Homeodomain-like"/>
    <property type="match status" value="1"/>
</dbReference>
<dbReference type="Pfam" id="PF12833">
    <property type="entry name" value="HTH_18"/>
    <property type="match status" value="1"/>
</dbReference>
<evidence type="ECO:0000259" key="4">
    <source>
        <dbReference type="PROSITE" id="PS01124"/>
    </source>
</evidence>
<keyword evidence="1" id="KW-0805">Transcription regulation</keyword>
<feature type="domain" description="HTH araC/xylS-type" evidence="4">
    <location>
        <begin position="163"/>
        <end position="261"/>
    </location>
</feature>
<dbReference type="PANTHER" id="PTHR43280">
    <property type="entry name" value="ARAC-FAMILY TRANSCRIPTIONAL REGULATOR"/>
    <property type="match status" value="1"/>
</dbReference>
<evidence type="ECO:0000256" key="1">
    <source>
        <dbReference type="ARBA" id="ARBA00023015"/>
    </source>
</evidence>
<dbReference type="Proteomes" id="UP000193061">
    <property type="component" value="Unassembled WGS sequence"/>
</dbReference>
<dbReference type="RefSeq" id="WP_085805195.1">
    <property type="nucleotide sequence ID" value="NZ_FWFX01000004.1"/>
</dbReference>
<sequence>MTTAHPRLLSLAQWLGLAGWRAQLPHSSTDHVVIWLTRGQGLCLLQGLRRGMGARNALCIPAGALFSFTPGPQVFGLVCLIPGDSQIEMPNKALHLRVRDARDQSEITGILETMQREQNANRPFMSEALAAQAQLLTVWVRRWIAEHPAESNPAPSASDRLVQAYANLIEYDYATGKPMADYAKTLGVTPTHLTRCCRSSSGLTAATLLTQRILHDARDKLETTTLPAKDIAASLGFRSAAYFSRFIVKHTDQTPSALRKASNQRLQPTSKA</sequence>
<dbReference type="EMBL" id="FWFX01000004">
    <property type="protein sequence ID" value="SLN35429.1"/>
    <property type="molecule type" value="Genomic_DNA"/>
</dbReference>
<dbReference type="AlphaFoldDB" id="A0A1X6YYD9"/>
<dbReference type="OrthoDB" id="9814125at2"/>
<keyword evidence="2 5" id="KW-0238">DNA-binding</keyword>
<dbReference type="GO" id="GO:0043565">
    <property type="term" value="F:sequence-specific DNA binding"/>
    <property type="evidence" value="ECO:0007669"/>
    <property type="project" value="InterPro"/>
</dbReference>
<keyword evidence="3" id="KW-0804">Transcription</keyword>
<evidence type="ECO:0000256" key="3">
    <source>
        <dbReference type="ARBA" id="ARBA00023163"/>
    </source>
</evidence>
<evidence type="ECO:0000313" key="6">
    <source>
        <dbReference type="Proteomes" id="UP000193061"/>
    </source>
</evidence>
<accession>A0A1X6YYD9</accession>
<dbReference type="InterPro" id="IPR009057">
    <property type="entry name" value="Homeodomain-like_sf"/>
</dbReference>
<dbReference type="GO" id="GO:0003700">
    <property type="term" value="F:DNA-binding transcription factor activity"/>
    <property type="evidence" value="ECO:0007669"/>
    <property type="project" value="InterPro"/>
</dbReference>
<dbReference type="InterPro" id="IPR018060">
    <property type="entry name" value="HTH_AraC"/>
</dbReference>
<proteinExistence type="predicted"/>
<gene>
    <name evidence="5" type="ORF">ROA7450_01653</name>
</gene>
<dbReference type="SMART" id="SM00342">
    <property type="entry name" value="HTH_ARAC"/>
    <property type="match status" value="1"/>
</dbReference>
<dbReference type="PANTHER" id="PTHR43280:SF32">
    <property type="entry name" value="TRANSCRIPTIONAL REGULATORY PROTEIN"/>
    <property type="match status" value="1"/>
</dbReference>
<organism evidence="5 6">
    <name type="scientific">Roseovarius albus</name>
    <dbReference type="NCBI Taxonomy" id="1247867"/>
    <lineage>
        <taxon>Bacteria</taxon>
        <taxon>Pseudomonadati</taxon>
        <taxon>Pseudomonadota</taxon>
        <taxon>Alphaproteobacteria</taxon>
        <taxon>Rhodobacterales</taxon>
        <taxon>Roseobacteraceae</taxon>
        <taxon>Roseovarius</taxon>
    </lineage>
</organism>
<evidence type="ECO:0000256" key="2">
    <source>
        <dbReference type="ARBA" id="ARBA00023125"/>
    </source>
</evidence>
<reference evidence="5 6" key="1">
    <citation type="submission" date="2017-03" db="EMBL/GenBank/DDBJ databases">
        <authorList>
            <person name="Afonso C.L."/>
            <person name="Miller P.J."/>
            <person name="Scott M.A."/>
            <person name="Spackman E."/>
            <person name="Goraichik I."/>
            <person name="Dimitrov K.M."/>
            <person name="Suarez D.L."/>
            <person name="Swayne D.E."/>
        </authorList>
    </citation>
    <scope>NUCLEOTIDE SEQUENCE [LARGE SCALE GENOMIC DNA]</scope>
    <source>
        <strain evidence="5 6">CECT 7450</strain>
    </source>
</reference>